<keyword evidence="2" id="KW-0805">Transcription regulation</keyword>
<evidence type="ECO:0000259" key="5">
    <source>
        <dbReference type="PROSITE" id="PS50931"/>
    </source>
</evidence>
<dbReference type="Gene3D" id="3.40.190.290">
    <property type="match status" value="1"/>
</dbReference>
<dbReference type="Pfam" id="PF03466">
    <property type="entry name" value="LysR_substrate"/>
    <property type="match status" value="1"/>
</dbReference>
<evidence type="ECO:0000313" key="6">
    <source>
        <dbReference type="EMBL" id="MFC7366607.1"/>
    </source>
</evidence>
<organism evidence="6 7">
    <name type="scientific">Bhargavaea changchunensis</name>
    <dbReference type="NCBI Taxonomy" id="2134037"/>
    <lineage>
        <taxon>Bacteria</taxon>
        <taxon>Bacillati</taxon>
        <taxon>Bacillota</taxon>
        <taxon>Bacilli</taxon>
        <taxon>Bacillales</taxon>
        <taxon>Caryophanaceae</taxon>
        <taxon>Bhargavaea</taxon>
    </lineage>
</organism>
<protein>
    <submittedName>
        <fullName evidence="6">LysR family transcriptional regulator</fullName>
    </submittedName>
</protein>
<keyword evidence="7" id="KW-1185">Reference proteome</keyword>
<proteinExistence type="inferred from homology"/>
<comment type="caution">
    <text evidence="6">The sequence shown here is derived from an EMBL/GenBank/DDBJ whole genome shotgun (WGS) entry which is preliminary data.</text>
</comment>
<dbReference type="PRINTS" id="PR00039">
    <property type="entry name" value="HTHLYSR"/>
</dbReference>
<evidence type="ECO:0000256" key="3">
    <source>
        <dbReference type="ARBA" id="ARBA00023125"/>
    </source>
</evidence>
<dbReference type="SUPFAM" id="SSF46785">
    <property type="entry name" value="Winged helix' DNA-binding domain"/>
    <property type="match status" value="1"/>
</dbReference>
<dbReference type="Gene3D" id="1.10.10.10">
    <property type="entry name" value="Winged helix-like DNA-binding domain superfamily/Winged helix DNA-binding domain"/>
    <property type="match status" value="1"/>
</dbReference>
<dbReference type="Proteomes" id="UP001596483">
    <property type="component" value="Unassembled WGS sequence"/>
</dbReference>
<dbReference type="Pfam" id="PF00126">
    <property type="entry name" value="HTH_1"/>
    <property type="match status" value="1"/>
</dbReference>
<dbReference type="InterPro" id="IPR036390">
    <property type="entry name" value="WH_DNA-bd_sf"/>
</dbReference>
<accession>A0ABW2NGX0</accession>
<dbReference type="PROSITE" id="PS50931">
    <property type="entry name" value="HTH_LYSR"/>
    <property type="match status" value="1"/>
</dbReference>
<keyword evidence="4" id="KW-0804">Transcription</keyword>
<keyword evidence="3" id="KW-0238">DNA-binding</keyword>
<dbReference type="CDD" id="cd05466">
    <property type="entry name" value="PBP2_LTTR_substrate"/>
    <property type="match status" value="1"/>
</dbReference>
<dbReference type="PANTHER" id="PTHR30126">
    <property type="entry name" value="HTH-TYPE TRANSCRIPTIONAL REGULATOR"/>
    <property type="match status" value="1"/>
</dbReference>
<evidence type="ECO:0000256" key="4">
    <source>
        <dbReference type="ARBA" id="ARBA00023163"/>
    </source>
</evidence>
<reference evidence="7" key="1">
    <citation type="journal article" date="2019" name="Int. J. Syst. Evol. Microbiol.">
        <title>The Global Catalogue of Microorganisms (GCM) 10K type strain sequencing project: providing services to taxonomists for standard genome sequencing and annotation.</title>
        <authorList>
            <consortium name="The Broad Institute Genomics Platform"/>
            <consortium name="The Broad Institute Genome Sequencing Center for Infectious Disease"/>
            <person name="Wu L."/>
            <person name="Ma J."/>
        </authorList>
    </citation>
    <scope>NUCLEOTIDE SEQUENCE [LARGE SCALE GENOMIC DNA]</scope>
    <source>
        <strain evidence="7">JCM 4738</strain>
    </source>
</reference>
<dbReference type="SUPFAM" id="SSF53850">
    <property type="entry name" value="Periplasmic binding protein-like II"/>
    <property type="match status" value="1"/>
</dbReference>
<gene>
    <name evidence="6" type="ORF">ACFQQH_15865</name>
</gene>
<dbReference type="InterPro" id="IPR000847">
    <property type="entry name" value="LysR_HTH_N"/>
</dbReference>
<name>A0ABW2NGX0_9BACL</name>
<evidence type="ECO:0000313" key="7">
    <source>
        <dbReference type="Proteomes" id="UP001596483"/>
    </source>
</evidence>
<dbReference type="PANTHER" id="PTHR30126:SF78">
    <property type="entry name" value="HTH LYSR-TYPE DOMAIN-CONTAINING PROTEIN"/>
    <property type="match status" value="1"/>
</dbReference>
<evidence type="ECO:0000256" key="1">
    <source>
        <dbReference type="ARBA" id="ARBA00009437"/>
    </source>
</evidence>
<sequence length="296" mass="34245">MSAMEERDWLILKTLFAHRNITKAAEELYLSQPYLTKRLQQIEEAFGTEIVRRGRRGVSFTQQGEYLAGQADRMLDRFAQIRKNVIRMKNEVAGTLKIGVSNHFSRNRLPHLLSRFRLQYPQINYQVYAGWSKEIIGMVNDKQVHVGIVNGEFNWVHQAELLMNDPLVAVSTGRIRKEELPNLTRIEYQTEHHSEKLAEQWWAENFSDPPKTGFHVDKADTAKELVKSGVGYAILPEMIIGDSDQLHRHEITSRNGLPISSGIYLYYPGEFREISLVGAFIDFMKEEHAHHNKQDL</sequence>
<dbReference type="InterPro" id="IPR036388">
    <property type="entry name" value="WH-like_DNA-bd_sf"/>
</dbReference>
<dbReference type="InterPro" id="IPR005119">
    <property type="entry name" value="LysR_subst-bd"/>
</dbReference>
<dbReference type="EMBL" id="JBHTCT010000038">
    <property type="protein sequence ID" value="MFC7366607.1"/>
    <property type="molecule type" value="Genomic_DNA"/>
</dbReference>
<comment type="similarity">
    <text evidence="1">Belongs to the LysR transcriptional regulatory family.</text>
</comment>
<feature type="domain" description="HTH lysR-type" evidence="5">
    <location>
        <begin position="4"/>
        <end position="61"/>
    </location>
</feature>
<dbReference type="RefSeq" id="WP_157293443.1">
    <property type="nucleotide sequence ID" value="NZ_JBHTCT010000038.1"/>
</dbReference>
<evidence type="ECO:0000256" key="2">
    <source>
        <dbReference type="ARBA" id="ARBA00023015"/>
    </source>
</evidence>